<dbReference type="Pfam" id="PF12094">
    <property type="entry name" value="DUF3570"/>
    <property type="match status" value="1"/>
</dbReference>
<dbReference type="Proteomes" id="UP000186905">
    <property type="component" value="Unassembled WGS sequence"/>
</dbReference>
<evidence type="ECO:0000313" key="3">
    <source>
        <dbReference type="Proteomes" id="UP000186905"/>
    </source>
</evidence>
<dbReference type="STRING" id="1903952.BIT28_07325"/>
<evidence type="ECO:0000313" key="2">
    <source>
        <dbReference type="EMBL" id="OLQ72978.1"/>
    </source>
</evidence>
<keyword evidence="1" id="KW-0732">Signal</keyword>
<sequence length="408" mass="45911">MKKKLPLTLLGTVAMAGSAAAADHISVHHMNFEEYGDKVKAADNIVSFEKNFGLDWTLNGEVGYDSVSGASPAWGPTTPSAGNEDLIERNRRTEAAQAATTEVIRAGYDPYRDAYAIQPFELEDKRKSAAASLTYRDSKRNEWTFGANFSTEEDYESVGTNAQVLFYADSRKNRSYTLGGSVLFDKTLAFQEYSNFRNTQEWEDIFTGSFEAGLSQVFTPNFYTTFTLYSGYRSGYLSNHYLTVLREVDINGDGQIGDDEVFLGQDSRPDTRLSGGLNVQAFYNVNSRIVVRPRYKFFVDDWGVSSHQIGGKMNIKITEWLTLAPGYFWYNQQGSDFYRDPSEKDPTFAASGYATSDLRLGDFTANAYELGLSLKVSSQWRLNALAAYYEQSNGYESRWWVLGATYEY</sequence>
<dbReference type="InterPro" id="IPR021953">
    <property type="entry name" value="DUF3570"/>
</dbReference>
<dbReference type="RefSeq" id="WP_075766995.1">
    <property type="nucleotide sequence ID" value="NZ_MJIL01000090.1"/>
</dbReference>
<dbReference type="InterPro" id="IPR018247">
    <property type="entry name" value="EF_Hand_1_Ca_BS"/>
</dbReference>
<dbReference type="OrthoDB" id="5450709at2"/>
<proteinExistence type="predicted"/>
<comment type="caution">
    <text evidence="2">The sequence shown here is derived from an EMBL/GenBank/DDBJ whole genome shotgun (WGS) entry which is preliminary data.</text>
</comment>
<evidence type="ECO:0008006" key="4">
    <source>
        <dbReference type="Google" id="ProtNLM"/>
    </source>
</evidence>
<keyword evidence="3" id="KW-1185">Reference proteome</keyword>
<evidence type="ECO:0000256" key="1">
    <source>
        <dbReference type="SAM" id="SignalP"/>
    </source>
</evidence>
<feature type="chain" id="PRO_5012050938" description="DUF3570 domain-containing protein" evidence="1">
    <location>
        <begin position="22"/>
        <end position="408"/>
    </location>
</feature>
<accession>A0A1Q9GEZ6</accession>
<protein>
    <recommendedName>
        <fullName evidence="4">DUF3570 domain-containing protein</fullName>
    </recommendedName>
</protein>
<organism evidence="2 3">
    <name type="scientific">Photobacterium proteolyticum</name>
    <dbReference type="NCBI Taxonomy" id="1903952"/>
    <lineage>
        <taxon>Bacteria</taxon>
        <taxon>Pseudomonadati</taxon>
        <taxon>Pseudomonadota</taxon>
        <taxon>Gammaproteobacteria</taxon>
        <taxon>Vibrionales</taxon>
        <taxon>Vibrionaceae</taxon>
        <taxon>Photobacterium</taxon>
    </lineage>
</organism>
<dbReference type="EMBL" id="MJIL01000090">
    <property type="protein sequence ID" value="OLQ72978.1"/>
    <property type="molecule type" value="Genomic_DNA"/>
</dbReference>
<dbReference type="PROSITE" id="PS00018">
    <property type="entry name" value="EF_HAND_1"/>
    <property type="match status" value="1"/>
</dbReference>
<reference evidence="2 3" key="1">
    <citation type="submission" date="2016-09" db="EMBL/GenBank/DDBJ databases">
        <title>Photobacterium proteolyticum sp. nov. a protease producing bacterium isolated from ocean sediments of Laizhou Bay.</title>
        <authorList>
            <person name="Li Y."/>
        </authorList>
    </citation>
    <scope>NUCLEOTIDE SEQUENCE [LARGE SCALE GENOMIC DNA]</scope>
    <source>
        <strain evidence="2 3">13-12</strain>
    </source>
</reference>
<dbReference type="AlphaFoldDB" id="A0A1Q9GEZ6"/>
<feature type="signal peptide" evidence="1">
    <location>
        <begin position="1"/>
        <end position="21"/>
    </location>
</feature>
<name>A0A1Q9GEZ6_9GAMM</name>
<gene>
    <name evidence="2" type="ORF">BIT28_07325</name>
</gene>